<dbReference type="EMBL" id="CP032759">
    <property type="protein sequence ID" value="AYN24525.1"/>
    <property type="molecule type" value="Genomic_DNA"/>
</dbReference>
<sequence>MKLFLKKTIHKKIIIFFKNIKKNQKNKKNVKKILKKFIILIDPGHGGQDPGAVNSLGLQEKKITLKIGIKLKNLLKNSNLFYPVLTRNDDSYVSLKKRRDFLKNNHVSFLISIHVDSSKKKYVSGASIWITTNERMHREINNFIKDTKEHIYFPKNIQNLIQNKKYDLFLKKTILDLQFNNFQKMEINLSNYVFQQFKKIIKLDKITPNYASLGILSSINTPSMLIETGFITNFSEEKKLRTDEYQNKIANAIYMGLKNYFQDTFLSNLRDT</sequence>
<keyword evidence="5" id="KW-0961">Cell wall biogenesis/degradation</keyword>
<comment type="catalytic activity">
    <reaction evidence="1">
        <text>Hydrolyzes the link between N-acetylmuramoyl residues and L-amino acid residues in certain cell-wall glycopeptides.</text>
        <dbReference type="EC" id="3.5.1.28"/>
    </reaction>
</comment>
<protein>
    <recommendedName>
        <fullName evidence="3">N-acetylmuramoyl-L-alanine amidase</fullName>
        <ecNumber evidence="3">3.5.1.28</ecNumber>
    </recommendedName>
</protein>
<dbReference type="OrthoDB" id="9806267at2"/>
<dbReference type="GO" id="GO:0030288">
    <property type="term" value="C:outer membrane-bounded periplasmic space"/>
    <property type="evidence" value="ECO:0007669"/>
    <property type="project" value="TreeGrafter"/>
</dbReference>
<accession>A0A3G2I5D9</accession>
<proteinExistence type="inferred from homology"/>
<dbReference type="Proteomes" id="UP000271533">
    <property type="component" value="Chromosome"/>
</dbReference>
<evidence type="ECO:0000313" key="8">
    <source>
        <dbReference type="Proteomes" id="UP000271533"/>
    </source>
</evidence>
<evidence type="ECO:0000256" key="5">
    <source>
        <dbReference type="ARBA" id="ARBA00023316"/>
    </source>
</evidence>
<dbReference type="CDD" id="cd02696">
    <property type="entry name" value="MurNAc-LAA"/>
    <property type="match status" value="1"/>
</dbReference>
<dbReference type="InterPro" id="IPR050695">
    <property type="entry name" value="N-acetylmuramoyl_amidase_3"/>
</dbReference>
<dbReference type="SUPFAM" id="SSF53187">
    <property type="entry name" value="Zn-dependent exopeptidases"/>
    <property type="match status" value="1"/>
</dbReference>
<dbReference type="SMART" id="SM00646">
    <property type="entry name" value="Ami_3"/>
    <property type="match status" value="1"/>
</dbReference>
<dbReference type="Gene3D" id="3.40.630.40">
    <property type="entry name" value="Zn-dependent exopeptidases"/>
    <property type="match status" value="1"/>
</dbReference>
<evidence type="ECO:0000256" key="4">
    <source>
        <dbReference type="ARBA" id="ARBA00022801"/>
    </source>
</evidence>
<dbReference type="EC" id="3.5.1.28" evidence="3"/>
<reference evidence="7 8" key="1">
    <citation type="submission" date="2018-10" db="EMBL/GenBank/DDBJ databases">
        <title>Genome sequence of the corn leaf aphid (Rhopalosiphum maidis Fitch).</title>
        <authorList>
            <person name="Chen W."/>
            <person name="Shakir S."/>
            <person name="Bigham M."/>
            <person name="Fei Z."/>
            <person name="Jander G."/>
        </authorList>
    </citation>
    <scope>NUCLEOTIDE SEQUENCE [LARGE SCALE GENOMIC DNA]</scope>
    <source>
        <strain evidence="7 8">BTI</strain>
    </source>
</reference>
<keyword evidence="4" id="KW-0378">Hydrolase</keyword>
<comment type="similarity">
    <text evidence="2">Belongs to the N-acetylmuramoyl-L-alanine amidase 3 family.</text>
</comment>
<dbReference type="InterPro" id="IPR002508">
    <property type="entry name" value="MurNAc-LAA_cat"/>
</dbReference>
<dbReference type="AlphaFoldDB" id="A0A3G2I5D9"/>
<dbReference type="PANTHER" id="PTHR30404">
    <property type="entry name" value="N-ACETYLMURAMOYL-L-ALANINE AMIDASE"/>
    <property type="match status" value="1"/>
</dbReference>
<dbReference type="PANTHER" id="PTHR30404:SF6">
    <property type="entry name" value="N-ACETYLMURAMOYL-L-ALANINE AMIDASE AMIB"/>
    <property type="match status" value="1"/>
</dbReference>
<gene>
    <name evidence="7" type="ORF">D8S97_00835</name>
</gene>
<feature type="domain" description="MurNAc-LAA" evidence="6">
    <location>
        <begin position="99"/>
        <end position="258"/>
    </location>
</feature>
<dbReference type="Pfam" id="PF01520">
    <property type="entry name" value="Amidase_3"/>
    <property type="match status" value="1"/>
</dbReference>
<dbReference type="GO" id="GO:0009253">
    <property type="term" value="P:peptidoglycan catabolic process"/>
    <property type="evidence" value="ECO:0007669"/>
    <property type="project" value="InterPro"/>
</dbReference>
<organism evidence="7 8">
    <name type="scientific">Buchnera aphidicola subsp. Rhopalosiphum maidis</name>
    <dbReference type="NCBI Taxonomy" id="118109"/>
    <lineage>
        <taxon>Bacteria</taxon>
        <taxon>Pseudomonadati</taxon>
        <taxon>Pseudomonadota</taxon>
        <taxon>Gammaproteobacteria</taxon>
        <taxon>Enterobacterales</taxon>
        <taxon>Erwiniaceae</taxon>
        <taxon>Buchnera</taxon>
    </lineage>
</organism>
<evidence type="ECO:0000256" key="3">
    <source>
        <dbReference type="ARBA" id="ARBA00011901"/>
    </source>
</evidence>
<dbReference type="GO" id="GO:0071555">
    <property type="term" value="P:cell wall organization"/>
    <property type="evidence" value="ECO:0007669"/>
    <property type="project" value="UniProtKB-KW"/>
</dbReference>
<dbReference type="GO" id="GO:0008745">
    <property type="term" value="F:N-acetylmuramoyl-L-alanine amidase activity"/>
    <property type="evidence" value="ECO:0007669"/>
    <property type="project" value="UniProtKB-EC"/>
</dbReference>
<evidence type="ECO:0000256" key="2">
    <source>
        <dbReference type="ARBA" id="ARBA00010860"/>
    </source>
</evidence>
<evidence type="ECO:0000259" key="6">
    <source>
        <dbReference type="SMART" id="SM00646"/>
    </source>
</evidence>
<name>A0A3G2I5D9_BUCRM</name>
<evidence type="ECO:0000313" key="7">
    <source>
        <dbReference type="EMBL" id="AYN24525.1"/>
    </source>
</evidence>
<evidence type="ECO:0000256" key="1">
    <source>
        <dbReference type="ARBA" id="ARBA00001561"/>
    </source>
</evidence>